<keyword evidence="4" id="KW-0560">Oxidoreductase</keyword>
<evidence type="ECO:0000256" key="1">
    <source>
        <dbReference type="ARBA" id="ARBA00010139"/>
    </source>
</evidence>
<dbReference type="GO" id="GO:0004499">
    <property type="term" value="F:N,N-dimethylaniline monooxygenase activity"/>
    <property type="evidence" value="ECO:0007669"/>
    <property type="project" value="InterPro"/>
</dbReference>
<gene>
    <name evidence="6" type="ORF">CALCODRAFT_430675</name>
</gene>
<dbReference type="InterPro" id="IPR036188">
    <property type="entry name" value="FAD/NAD-bd_sf"/>
</dbReference>
<dbReference type="Pfam" id="PF00743">
    <property type="entry name" value="FMO-like"/>
    <property type="match status" value="1"/>
</dbReference>
<organism evidence="6 7">
    <name type="scientific">Calocera cornea HHB12733</name>
    <dbReference type="NCBI Taxonomy" id="1353952"/>
    <lineage>
        <taxon>Eukaryota</taxon>
        <taxon>Fungi</taxon>
        <taxon>Dikarya</taxon>
        <taxon>Basidiomycota</taxon>
        <taxon>Agaricomycotina</taxon>
        <taxon>Dacrymycetes</taxon>
        <taxon>Dacrymycetales</taxon>
        <taxon>Dacrymycetaceae</taxon>
        <taxon>Calocera</taxon>
    </lineage>
</organism>
<accession>A0A165HNH4</accession>
<dbReference type="AlphaFoldDB" id="A0A165HNH4"/>
<sequence length="550" mass="60488">MSTPTPTPTPTPASPYPQVAIIGCGASGVTAALRLREQCGIETFTIFERNGGPGGVWLENTYPGAACDVPAHYYSSATTLNPSWSSHYSGRAEIQAYWAKLHAEQGLAAHTRYHLECTSAVWSDARSQWTLSFRNVLNGERLDFVADIVLAAIGGFSLPNMQTSSLPGLGAFRGPVFHTARWDHAANLQGKRIGVIGNGCSAAQLVPALSQDAQATVINFVRSPQWYMPRDNRPFAEWTKWCYRNVPFANRLARWKLLLMASMLRGFSSCLNGAKLRSKVEAISTAHIKQHAPAKYLDFLIPKFPLGAKRIIYDPGYLDALHRANVELVYRAQIARVTEAGVELTNGEQCPLDAIVLATGFDTCTFLTSIDVRGRGGADLKSVWDACGGPEAYYCSLVPRFPNLYMLGGPNSATGHQSVIFFMECQARWCCKVIARQLSLRASAVEPTPAASERYNTWLQQELRDTVWASDSTQSWYRMPGPGGKLHTLWPKSALSFYWTMMWPRWAEMDFVGKHGAGTSTRTSKSKALAWTALVAAVVGGAVYRFGLRV</sequence>
<comment type="similarity">
    <text evidence="1">Belongs to the FAD-binding monooxygenase family.</text>
</comment>
<dbReference type="EMBL" id="KV423939">
    <property type="protein sequence ID" value="KZT59516.1"/>
    <property type="molecule type" value="Genomic_DNA"/>
</dbReference>
<dbReference type="InParanoid" id="A0A165HNH4"/>
<keyword evidence="5" id="KW-0812">Transmembrane</keyword>
<evidence type="ECO:0000313" key="7">
    <source>
        <dbReference type="Proteomes" id="UP000076842"/>
    </source>
</evidence>
<name>A0A165HNH4_9BASI</name>
<dbReference type="GO" id="GO:0050660">
    <property type="term" value="F:flavin adenine dinucleotide binding"/>
    <property type="evidence" value="ECO:0007669"/>
    <property type="project" value="InterPro"/>
</dbReference>
<dbReference type="PANTHER" id="PTHR42877:SF4">
    <property type="entry name" value="FAD_NAD(P)-BINDING DOMAIN-CONTAINING PROTEIN-RELATED"/>
    <property type="match status" value="1"/>
</dbReference>
<dbReference type="Proteomes" id="UP000076842">
    <property type="component" value="Unassembled WGS sequence"/>
</dbReference>
<evidence type="ECO:0000256" key="4">
    <source>
        <dbReference type="ARBA" id="ARBA00023002"/>
    </source>
</evidence>
<keyword evidence="7" id="KW-1185">Reference proteome</keyword>
<evidence type="ECO:0000256" key="2">
    <source>
        <dbReference type="ARBA" id="ARBA00022630"/>
    </source>
</evidence>
<evidence type="ECO:0000256" key="5">
    <source>
        <dbReference type="SAM" id="Phobius"/>
    </source>
</evidence>
<feature type="transmembrane region" description="Helical" evidence="5">
    <location>
        <begin position="528"/>
        <end position="548"/>
    </location>
</feature>
<dbReference type="PRINTS" id="PR00370">
    <property type="entry name" value="FMOXYGENASE"/>
</dbReference>
<keyword evidence="3" id="KW-0274">FAD</keyword>
<evidence type="ECO:0000256" key="3">
    <source>
        <dbReference type="ARBA" id="ARBA00022827"/>
    </source>
</evidence>
<dbReference type="InterPro" id="IPR020946">
    <property type="entry name" value="Flavin_mOase-like"/>
</dbReference>
<evidence type="ECO:0000313" key="6">
    <source>
        <dbReference type="EMBL" id="KZT59516.1"/>
    </source>
</evidence>
<protein>
    <submittedName>
        <fullName evidence="6">FAD/NAD(P)-binding domain-containing protein</fullName>
    </submittedName>
</protein>
<dbReference type="OrthoDB" id="74360at2759"/>
<dbReference type="STRING" id="1353952.A0A165HNH4"/>
<reference evidence="6 7" key="1">
    <citation type="journal article" date="2016" name="Mol. Biol. Evol.">
        <title>Comparative Genomics of Early-Diverging Mushroom-Forming Fungi Provides Insights into the Origins of Lignocellulose Decay Capabilities.</title>
        <authorList>
            <person name="Nagy L.G."/>
            <person name="Riley R."/>
            <person name="Tritt A."/>
            <person name="Adam C."/>
            <person name="Daum C."/>
            <person name="Floudas D."/>
            <person name="Sun H."/>
            <person name="Yadav J.S."/>
            <person name="Pangilinan J."/>
            <person name="Larsson K.H."/>
            <person name="Matsuura K."/>
            <person name="Barry K."/>
            <person name="Labutti K."/>
            <person name="Kuo R."/>
            <person name="Ohm R.A."/>
            <person name="Bhattacharya S.S."/>
            <person name="Shirouzu T."/>
            <person name="Yoshinaga Y."/>
            <person name="Martin F.M."/>
            <person name="Grigoriev I.V."/>
            <person name="Hibbett D.S."/>
        </authorList>
    </citation>
    <scope>NUCLEOTIDE SEQUENCE [LARGE SCALE GENOMIC DNA]</scope>
    <source>
        <strain evidence="6 7">HHB12733</strain>
    </source>
</reference>
<keyword evidence="2" id="KW-0285">Flavoprotein</keyword>
<dbReference type="InterPro" id="IPR051209">
    <property type="entry name" value="FAD-bind_Monooxygenase_sf"/>
</dbReference>
<dbReference type="GO" id="GO:0050661">
    <property type="term" value="F:NADP binding"/>
    <property type="evidence" value="ECO:0007669"/>
    <property type="project" value="InterPro"/>
</dbReference>
<keyword evidence="5" id="KW-1133">Transmembrane helix</keyword>
<dbReference type="Gene3D" id="3.50.50.60">
    <property type="entry name" value="FAD/NAD(P)-binding domain"/>
    <property type="match status" value="3"/>
</dbReference>
<dbReference type="PANTHER" id="PTHR42877">
    <property type="entry name" value="L-ORNITHINE N(5)-MONOOXYGENASE-RELATED"/>
    <property type="match status" value="1"/>
</dbReference>
<keyword evidence="5" id="KW-0472">Membrane</keyword>
<dbReference type="SUPFAM" id="SSF51905">
    <property type="entry name" value="FAD/NAD(P)-binding domain"/>
    <property type="match status" value="1"/>
</dbReference>
<dbReference type="InterPro" id="IPR000960">
    <property type="entry name" value="Flavin_mOase"/>
</dbReference>
<proteinExistence type="inferred from homology"/>